<keyword evidence="1" id="KW-1133">Transmembrane helix</keyword>
<reference evidence="3 4" key="1">
    <citation type="submission" date="2018-03" db="EMBL/GenBank/DDBJ databases">
        <title>Genomic Encyclopedia of Archaeal and Bacterial Type Strains, Phase II (KMG-II): from individual species to whole genera.</title>
        <authorList>
            <person name="Goeker M."/>
        </authorList>
    </citation>
    <scope>NUCLEOTIDE SEQUENCE [LARGE SCALE GENOMIC DNA]</scope>
    <source>
        <strain evidence="3 4">DSM 27267</strain>
    </source>
</reference>
<feature type="transmembrane region" description="Helical" evidence="1">
    <location>
        <begin position="87"/>
        <end position="107"/>
    </location>
</feature>
<dbReference type="Proteomes" id="UP000396862">
    <property type="component" value="Unassembled WGS sequence"/>
</dbReference>
<evidence type="ECO:0000256" key="1">
    <source>
        <dbReference type="SAM" id="Phobius"/>
    </source>
</evidence>
<dbReference type="OrthoDB" id="1119194at2"/>
<organism evidence="3 4">
    <name type="scientific">Prolixibacter denitrificans</name>
    <dbReference type="NCBI Taxonomy" id="1541063"/>
    <lineage>
        <taxon>Bacteria</taxon>
        <taxon>Pseudomonadati</taxon>
        <taxon>Bacteroidota</taxon>
        <taxon>Bacteroidia</taxon>
        <taxon>Marinilabiliales</taxon>
        <taxon>Prolixibacteraceae</taxon>
        <taxon>Prolixibacter</taxon>
    </lineage>
</organism>
<proteinExistence type="predicted"/>
<dbReference type="RefSeq" id="WP_106540548.1">
    <property type="nucleotide sequence ID" value="NZ_BLAU01000001.1"/>
</dbReference>
<name>A0A2P8CKL8_9BACT</name>
<evidence type="ECO:0000313" key="3">
    <source>
        <dbReference type="EMBL" id="PSK85514.1"/>
    </source>
</evidence>
<dbReference type="EMBL" id="BLAU01000001">
    <property type="protein sequence ID" value="GET20136.1"/>
    <property type="molecule type" value="Genomic_DNA"/>
</dbReference>
<keyword evidence="1" id="KW-0812">Transmembrane</keyword>
<dbReference type="AlphaFoldDB" id="A0A2P8CKL8"/>
<evidence type="ECO:0000313" key="4">
    <source>
        <dbReference type="Proteomes" id="UP000240621"/>
    </source>
</evidence>
<comment type="caution">
    <text evidence="3">The sequence shown here is derived from an EMBL/GenBank/DDBJ whole genome shotgun (WGS) entry which is preliminary data.</text>
</comment>
<protein>
    <submittedName>
        <fullName evidence="3">Uncharacterized protein</fullName>
    </submittedName>
</protein>
<dbReference type="EMBL" id="PYGC01000001">
    <property type="protein sequence ID" value="PSK85514.1"/>
    <property type="molecule type" value="Genomic_DNA"/>
</dbReference>
<feature type="transmembrane region" description="Helical" evidence="1">
    <location>
        <begin position="140"/>
        <end position="163"/>
    </location>
</feature>
<sequence>MELSELKTAWKKVADRSADENRLEEDQLREILSNRGKGIISRLDRNVKIGFGLLALFILLTFIDKLLPNSILNNGLFEEVPQPPVWLLFSGWIVSIFIAFTFISFAWKYYRVNVPHLAADHLPTALNKLLIVLGTFKKQFYLALFLFIFEAGLSFAIGMYHGYTSVSETLGDSFMLVALVIIIMLFILGVFVAILTFIFHLGFKNLYGKYHQQLKDTLHELNELED</sequence>
<feature type="transmembrane region" description="Helical" evidence="1">
    <location>
        <begin position="49"/>
        <end position="67"/>
    </location>
</feature>
<gene>
    <name evidence="3" type="ORF">CLV93_101477</name>
    <name evidence="2" type="ORF">JCM18694_03820</name>
</gene>
<evidence type="ECO:0000313" key="5">
    <source>
        <dbReference type="Proteomes" id="UP000396862"/>
    </source>
</evidence>
<feature type="transmembrane region" description="Helical" evidence="1">
    <location>
        <begin position="175"/>
        <end position="203"/>
    </location>
</feature>
<evidence type="ECO:0000313" key="2">
    <source>
        <dbReference type="EMBL" id="GET20136.1"/>
    </source>
</evidence>
<keyword evidence="1" id="KW-0472">Membrane</keyword>
<reference evidence="2 5" key="2">
    <citation type="submission" date="2019-10" db="EMBL/GenBank/DDBJ databases">
        <title>Prolixibacter strains distinguished by the presence of nitrate reductase genes were adept at nitrate-dependent anaerobic corrosion of metallic iron and carbon steel.</title>
        <authorList>
            <person name="Iino T."/>
            <person name="Shono N."/>
            <person name="Ito K."/>
            <person name="Nakamura R."/>
            <person name="Sueoka K."/>
            <person name="Harayama S."/>
            <person name="Ohkuma M."/>
        </authorList>
    </citation>
    <scope>NUCLEOTIDE SEQUENCE [LARGE SCALE GENOMIC DNA]</scope>
    <source>
        <strain evidence="2 5">MIC1-1</strain>
    </source>
</reference>
<keyword evidence="5" id="KW-1185">Reference proteome</keyword>
<accession>A0A2P8CKL8</accession>
<dbReference type="Proteomes" id="UP000240621">
    <property type="component" value="Unassembled WGS sequence"/>
</dbReference>